<keyword evidence="10" id="KW-1185">Reference proteome</keyword>
<keyword evidence="5" id="KW-0479">Metal-binding</keyword>
<keyword evidence="6" id="KW-0255">Endonuclease</keyword>
<keyword evidence="8" id="KW-0862">Zinc</keyword>
<dbReference type="PANTHER" id="PTHR46986:SF1">
    <property type="entry name" value="ENDORIBONUCLEASE YBEY, CHLOROPLASTIC"/>
    <property type="match status" value="1"/>
</dbReference>
<dbReference type="PANTHER" id="PTHR46986">
    <property type="entry name" value="ENDORIBONUCLEASE YBEY, CHLOROPLASTIC"/>
    <property type="match status" value="1"/>
</dbReference>
<gene>
    <name evidence="9" type="primary">ybeY</name>
    <name evidence="9" type="ORF">WEOB_215</name>
</gene>
<dbReference type="Proteomes" id="UP000242753">
    <property type="component" value="Chromosome I"/>
</dbReference>
<evidence type="ECO:0000256" key="6">
    <source>
        <dbReference type="ARBA" id="ARBA00022759"/>
    </source>
</evidence>
<evidence type="ECO:0000313" key="9">
    <source>
        <dbReference type="EMBL" id="CEN32163.1"/>
    </source>
</evidence>
<dbReference type="GO" id="GO:0004222">
    <property type="term" value="F:metalloendopeptidase activity"/>
    <property type="evidence" value="ECO:0007669"/>
    <property type="project" value="InterPro"/>
</dbReference>
<dbReference type="GO" id="GO:0004519">
    <property type="term" value="F:endonuclease activity"/>
    <property type="evidence" value="ECO:0007669"/>
    <property type="project" value="UniProtKB-KW"/>
</dbReference>
<dbReference type="KEGG" id="wca:WEOB_215"/>
<protein>
    <submittedName>
        <fullName evidence="9">Endoribonuclease YbeY</fullName>
    </submittedName>
</protein>
<dbReference type="GO" id="GO:0046872">
    <property type="term" value="F:metal ion binding"/>
    <property type="evidence" value="ECO:0007669"/>
    <property type="project" value="UniProtKB-KW"/>
</dbReference>
<dbReference type="AlphaFoldDB" id="A0A0H5BWV1"/>
<comment type="cofactor">
    <cofactor evidence="1">
        <name>Zn(2+)</name>
        <dbReference type="ChEBI" id="CHEBI:29105"/>
    </cofactor>
</comment>
<keyword evidence="7" id="KW-0378">Hydrolase</keyword>
<dbReference type="InterPro" id="IPR023091">
    <property type="entry name" value="MetalPrtase_cat_dom_sf_prd"/>
</dbReference>
<dbReference type="Gene3D" id="3.40.390.30">
    <property type="entry name" value="Metalloproteases ('zincins'), catalytic domain"/>
    <property type="match status" value="1"/>
</dbReference>
<evidence type="ECO:0000256" key="1">
    <source>
        <dbReference type="ARBA" id="ARBA00001947"/>
    </source>
</evidence>
<evidence type="ECO:0000256" key="3">
    <source>
        <dbReference type="ARBA" id="ARBA00022517"/>
    </source>
</evidence>
<dbReference type="InterPro" id="IPR002036">
    <property type="entry name" value="YbeY"/>
</dbReference>
<comment type="similarity">
    <text evidence="2">Belongs to the endoribonuclease YbeY family.</text>
</comment>
<evidence type="ECO:0000256" key="4">
    <source>
        <dbReference type="ARBA" id="ARBA00022722"/>
    </source>
</evidence>
<evidence type="ECO:0000313" key="10">
    <source>
        <dbReference type="Proteomes" id="UP000242753"/>
    </source>
</evidence>
<accession>A0A0H5BWV1</accession>
<dbReference type="SUPFAM" id="SSF55486">
    <property type="entry name" value="Metalloproteases ('zincins'), catalytic domain"/>
    <property type="match status" value="1"/>
</dbReference>
<dbReference type="GO" id="GO:0006364">
    <property type="term" value="P:rRNA processing"/>
    <property type="evidence" value="ECO:0007669"/>
    <property type="project" value="InterPro"/>
</dbReference>
<reference evidence="10" key="1">
    <citation type="submission" date="2015-01" db="EMBL/GenBank/DDBJ databases">
        <authorList>
            <person name="Manzano-Marin A."/>
            <person name="Manzano-Marin A."/>
        </authorList>
    </citation>
    <scope>NUCLEOTIDE SEQUENCE [LARGE SCALE GENOMIC DNA]</scope>
    <source>
        <strain evidence="10">obscurior</strain>
    </source>
</reference>
<sequence>MFFRKKKYPASVLVFPFEYPAHIKNLDSFFLGDIIICPEILENEIPVFNTTLKEHWVHIVIHAFLHLLKYDHIVYEDLRVMEHIEIKIIKKIGYSNPYEKN</sequence>
<evidence type="ECO:0000256" key="2">
    <source>
        <dbReference type="ARBA" id="ARBA00010875"/>
    </source>
</evidence>
<dbReference type="Pfam" id="PF02130">
    <property type="entry name" value="YbeY"/>
    <property type="match status" value="1"/>
</dbReference>
<organism evidence="9 10">
    <name type="scientific">Candidatus Westeberhardia cardiocondylae</name>
    <dbReference type="NCBI Taxonomy" id="1594731"/>
    <lineage>
        <taxon>Bacteria</taxon>
        <taxon>Pseudomonadati</taxon>
        <taxon>Pseudomonadota</taxon>
        <taxon>Gammaproteobacteria</taxon>
        <taxon>Enterobacterales</taxon>
        <taxon>Enterobacteriaceae</taxon>
        <taxon>ant endosymbionts</taxon>
        <taxon>Candidatus Westeberhardia</taxon>
    </lineage>
</organism>
<name>A0A0H5BWV1_9ENTR</name>
<dbReference type="STRING" id="1594731.WEOB_215"/>
<evidence type="ECO:0000256" key="7">
    <source>
        <dbReference type="ARBA" id="ARBA00022801"/>
    </source>
</evidence>
<evidence type="ECO:0000256" key="5">
    <source>
        <dbReference type="ARBA" id="ARBA00022723"/>
    </source>
</evidence>
<dbReference type="EMBL" id="LN774881">
    <property type="protein sequence ID" value="CEN32163.1"/>
    <property type="molecule type" value="Genomic_DNA"/>
</dbReference>
<keyword evidence="4" id="KW-0540">Nuclease</keyword>
<proteinExistence type="inferred from homology"/>
<evidence type="ECO:0000256" key="8">
    <source>
        <dbReference type="ARBA" id="ARBA00022833"/>
    </source>
</evidence>
<keyword evidence="3" id="KW-0690">Ribosome biogenesis</keyword>
<dbReference type="NCBIfam" id="TIGR00043">
    <property type="entry name" value="rRNA maturation RNase YbeY"/>
    <property type="match status" value="1"/>
</dbReference>